<sequence>MSHSTSVCSPPHLTHLTQLSNLSLRPRDPCHDLHDSHDPRTRPLAGSAAAAAGCAPPHSVVAPRPEHEKAWLFGRRSRPPSAPAGPQTSYQFLLGLAITPMALPNTLPAGLALPTPPPHLHSPSHHLSPISDAKALSLASPCRPSTAASHALAVLPRRPHRLQHAITVSHIQAAGKEARHQRSPAAGEAAVCRNAETDSA</sequence>
<protein>
    <submittedName>
        <fullName evidence="2">Uncharacterized protein</fullName>
    </submittedName>
</protein>
<feature type="region of interest" description="Disordered" evidence="1">
    <location>
        <begin position="23"/>
        <end position="61"/>
    </location>
</feature>
<proteinExistence type="predicted"/>
<feature type="compositionally biased region" description="Basic and acidic residues" evidence="1">
    <location>
        <begin position="25"/>
        <end position="41"/>
    </location>
</feature>
<feature type="region of interest" description="Disordered" evidence="1">
    <location>
        <begin position="177"/>
        <end position="200"/>
    </location>
</feature>
<dbReference type="AlphaFoldDB" id="A0A6A5SAD7"/>
<gene>
    <name evidence="2" type="ORF">EJ02DRAFT_470108</name>
</gene>
<dbReference type="EMBL" id="ML976164">
    <property type="protein sequence ID" value="KAF1936883.1"/>
    <property type="molecule type" value="Genomic_DNA"/>
</dbReference>
<accession>A0A6A5SAD7</accession>
<feature type="compositionally biased region" description="Low complexity" evidence="1">
    <location>
        <begin position="45"/>
        <end position="55"/>
    </location>
</feature>
<evidence type="ECO:0000256" key="1">
    <source>
        <dbReference type="SAM" id="MobiDB-lite"/>
    </source>
</evidence>
<reference evidence="2" key="1">
    <citation type="journal article" date="2020" name="Stud. Mycol.">
        <title>101 Dothideomycetes genomes: a test case for predicting lifestyles and emergence of pathogens.</title>
        <authorList>
            <person name="Haridas S."/>
            <person name="Albert R."/>
            <person name="Binder M."/>
            <person name="Bloem J."/>
            <person name="Labutti K."/>
            <person name="Salamov A."/>
            <person name="Andreopoulos B."/>
            <person name="Baker S."/>
            <person name="Barry K."/>
            <person name="Bills G."/>
            <person name="Bluhm B."/>
            <person name="Cannon C."/>
            <person name="Castanera R."/>
            <person name="Culley D."/>
            <person name="Daum C."/>
            <person name="Ezra D."/>
            <person name="Gonzalez J."/>
            <person name="Henrissat B."/>
            <person name="Kuo A."/>
            <person name="Liang C."/>
            <person name="Lipzen A."/>
            <person name="Lutzoni F."/>
            <person name="Magnuson J."/>
            <person name="Mondo S."/>
            <person name="Nolan M."/>
            <person name="Ohm R."/>
            <person name="Pangilinan J."/>
            <person name="Park H.-J."/>
            <person name="Ramirez L."/>
            <person name="Alfaro M."/>
            <person name="Sun H."/>
            <person name="Tritt A."/>
            <person name="Yoshinaga Y."/>
            <person name="Zwiers L.-H."/>
            <person name="Turgeon B."/>
            <person name="Goodwin S."/>
            <person name="Spatafora J."/>
            <person name="Crous P."/>
            <person name="Grigoriev I."/>
        </authorList>
    </citation>
    <scope>NUCLEOTIDE SEQUENCE</scope>
    <source>
        <strain evidence="2">CBS 161.51</strain>
    </source>
</reference>
<dbReference type="Proteomes" id="UP000800038">
    <property type="component" value="Unassembled WGS sequence"/>
</dbReference>
<evidence type="ECO:0000313" key="2">
    <source>
        <dbReference type="EMBL" id="KAF1936883.1"/>
    </source>
</evidence>
<keyword evidence="3" id="KW-1185">Reference proteome</keyword>
<evidence type="ECO:0000313" key="3">
    <source>
        <dbReference type="Proteomes" id="UP000800038"/>
    </source>
</evidence>
<organism evidence="2 3">
    <name type="scientific">Clathrospora elynae</name>
    <dbReference type="NCBI Taxonomy" id="706981"/>
    <lineage>
        <taxon>Eukaryota</taxon>
        <taxon>Fungi</taxon>
        <taxon>Dikarya</taxon>
        <taxon>Ascomycota</taxon>
        <taxon>Pezizomycotina</taxon>
        <taxon>Dothideomycetes</taxon>
        <taxon>Pleosporomycetidae</taxon>
        <taxon>Pleosporales</taxon>
        <taxon>Diademaceae</taxon>
        <taxon>Clathrospora</taxon>
    </lineage>
</organism>
<name>A0A6A5SAD7_9PLEO</name>